<keyword evidence="3" id="KW-0808">Transferase</keyword>
<dbReference type="AlphaFoldDB" id="A0A7C3ZFJ5"/>
<feature type="domain" description="N-acetyltransferase" evidence="1">
    <location>
        <begin position="29"/>
        <end position="174"/>
    </location>
</feature>
<dbReference type="InterPro" id="IPR050276">
    <property type="entry name" value="MshD_Acetyltransferase"/>
</dbReference>
<dbReference type="InterPro" id="IPR000182">
    <property type="entry name" value="GNAT_dom"/>
</dbReference>
<name>A0A7C3ZFJ5_ARCFL</name>
<dbReference type="SUPFAM" id="SSF55729">
    <property type="entry name" value="Acyl-CoA N-acyltransferases (Nat)"/>
    <property type="match status" value="1"/>
</dbReference>
<evidence type="ECO:0000313" key="2">
    <source>
        <dbReference type="EMBL" id="HFW32908.1"/>
    </source>
</evidence>
<dbReference type="PANTHER" id="PTHR43617">
    <property type="entry name" value="L-AMINO ACID N-ACETYLTRANSFERASE"/>
    <property type="match status" value="1"/>
</dbReference>
<dbReference type="GO" id="GO:0016747">
    <property type="term" value="F:acyltransferase activity, transferring groups other than amino-acyl groups"/>
    <property type="evidence" value="ECO:0007669"/>
    <property type="project" value="InterPro"/>
</dbReference>
<sequence length="178" mass="20972">MVMASEKTVHFNFPDFKPVVVKDRKGEEILIRQYIHEEDREKLIKMYETYDPDYRCLGLPPISRKAIENWIDYLAENGFAIIAEKDGRIVGHLVIVPTEDLRVDLTIFIHQDYQNRGLGQEMMKLIIDYCRKAGFRGIMLVTERSNSRAIHVYKKMGFKIVAPYYECDMYLDLTEQNQ</sequence>
<dbReference type="EMBL" id="DSQD01000176">
    <property type="protein sequence ID" value="HGF87872.1"/>
    <property type="molecule type" value="Genomic_DNA"/>
</dbReference>
<dbReference type="Gene3D" id="3.40.630.30">
    <property type="match status" value="1"/>
</dbReference>
<evidence type="ECO:0000259" key="1">
    <source>
        <dbReference type="PROSITE" id="PS51186"/>
    </source>
</evidence>
<protein>
    <submittedName>
        <fullName evidence="3">GNAT family N-acetyltransferase</fullName>
    </submittedName>
</protein>
<dbReference type="InterPro" id="IPR016181">
    <property type="entry name" value="Acyl_CoA_acyltransferase"/>
</dbReference>
<accession>A0A7C3ZFJ5</accession>
<organism evidence="3">
    <name type="scientific">Archaeoglobus fulgidus</name>
    <dbReference type="NCBI Taxonomy" id="2234"/>
    <lineage>
        <taxon>Archaea</taxon>
        <taxon>Methanobacteriati</taxon>
        <taxon>Methanobacteriota</taxon>
        <taxon>Archaeoglobi</taxon>
        <taxon>Archaeoglobales</taxon>
        <taxon>Archaeoglobaceae</taxon>
        <taxon>Archaeoglobus</taxon>
    </lineage>
</organism>
<comment type="caution">
    <text evidence="3">The sequence shown here is derived from an EMBL/GenBank/DDBJ whole genome shotgun (WGS) entry which is preliminary data.</text>
</comment>
<dbReference type="EMBL" id="DTLB01000047">
    <property type="protein sequence ID" value="HFW32908.1"/>
    <property type="molecule type" value="Genomic_DNA"/>
</dbReference>
<proteinExistence type="predicted"/>
<gene>
    <name evidence="3" type="ORF">ENR21_05725</name>
    <name evidence="2" type="ORF">ENW66_08195</name>
</gene>
<reference evidence="3" key="1">
    <citation type="journal article" date="2020" name="mSystems">
        <title>Genome- and Community-Level Interaction Insights into Carbon Utilization and Element Cycling Functions of Hydrothermarchaeota in Hydrothermal Sediment.</title>
        <authorList>
            <person name="Zhou Z."/>
            <person name="Liu Y."/>
            <person name="Xu W."/>
            <person name="Pan J."/>
            <person name="Luo Z.H."/>
            <person name="Li M."/>
        </authorList>
    </citation>
    <scope>NUCLEOTIDE SEQUENCE [LARGE SCALE GENOMIC DNA]</scope>
    <source>
        <strain evidence="3">SpSt-38</strain>
        <strain evidence="2">SpSt-87</strain>
    </source>
</reference>
<dbReference type="PROSITE" id="PS51186">
    <property type="entry name" value="GNAT"/>
    <property type="match status" value="1"/>
</dbReference>
<dbReference type="CDD" id="cd04301">
    <property type="entry name" value="NAT_SF"/>
    <property type="match status" value="1"/>
</dbReference>
<dbReference type="Pfam" id="PF00583">
    <property type="entry name" value="Acetyltransf_1"/>
    <property type="match status" value="1"/>
</dbReference>
<evidence type="ECO:0000313" key="3">
    <source>
        <dbReference type="EMBL" id="HGF87872.1"/>
    </source>
</evidence>